<dbReference type="Pfam" id="PF00078">
    <property type="entry name" value="RVT_1"/>
    <property type="match status" value="1"/>
</dbReference>
<dbReference type="InterPro" id="IPR020847">
    <property type="entry name" value="AP_endonuclease_F1_BS"/>
</dbReference>
<evidence type="ECO:0000313" key="3">
    <source>
        <dbReference type="Proteomes" id="UP001341281"/>
    </source>
</evidence>
<evidence type="ECO:0000259" key="1">
    <source>
        <dbReference type="PROSITE" id="PS50878"/>
    </source>
</evidence>
<gene>
    <name evidence="2" type="ORF">U9M48_012840</name>
</gene>
<dbReference type="AlphaFoldDB" id="A0AAQ3WIQ4"/>
<keyword evidence="3" id="KW-1185">Reference proteome</keyword>
<proteinExistence type="predicted"/>
<dbReference type="PANTHER" id="PTHR33116">
    <property type="entry name" value="REVERSE TRANSCRIPTASE ZINC-BINDING DOMAIN-CONTAINING PROTEIN-RELATED-RELATED"/>
    <property type="match status" value="1"/>
</dbReference>
<reference evidence="2 3" key="1">
    <citation type="submission" date="2024-02" db="EMBL/GenBank/DDBJ databases">
        <title>High-quality chromosome-scale genome assembly of Pensacola bahiagrass (Paspalum notatum Flugge var. saurae).</title>
        <authorList>
            <person name="Vega J.M."/>
            <person name="Podio M."/>
            <person name="Orjuela J."/>
            <person name="Siena L.A."/>
            <person name="Pessino S.C."/>
            <person name="Combes M.C."/>
            <person name="Mariac C."/>
            <person name="Albertini E."/>
            <person name="Pupilli F."/>
            <person name="Ortiz J.P.A."/>
            <person name="Leblanc O."/>
        </authorList>
    </citation>
    <scope>NUCLEOTIDE SEQUENCE [LARGE SCALE GENOMIC DNA]</scope>
    <source>
        <strain evidence="2">R1</strain>
        <tissue evidence="2">Leaf</tissue>
    </source>
</reference>
<dbReference type="Gene3D" id="3.60.10.10">
    <property type="entry name" value="Endonuclease/exonuclease/phosphatase"/>
    <property type="match status" value="1"/>
</dbReference>
<dbReference type="PROSITE" id="PS00726">
    <property type="entry name" value="AP_NUCLEASE_F1_1"/>
    <property type="match status" value="1"/>
</dbReference>
<dbReference type="InterPro" id="IPR043502">
    <property type="entry name" value="DNA/RNA_pol_sf"/>
</dbReference>
<dbReference type="CDD" id="cd01650">
    <property type="entry name" value="RT_nLTR_like"/>
    <property type="match status" value="1"/>
</dbReference>
<evidence type="ECO:0000313" key="2">
    <source>
        <dbReference type="EMBL" id="WVZ63186.1"/>
    </source>
</evidence>
<dbReference type="GO" id="GO:0006281">
    <property type="term" value="P:DNA repair"/>
    <property type="evidence" value="ECO:0007669"/>
    <property type="project" value="InterPro"/>
</dbReference>
<dbReference type="GO" id="GO:0003677">
    <property type="term" value="F:DNA binding"/>
    <property type="evidence" value="ECO:0007669"/>
    <property type="project" value="InterPro"/>
</dbReference>
<protein>
    <recommendedName>
        <fullName evidence="1">Reverse transcriptase domain-containing protein</fullName>
    </recommendedName>
</protein>
<dbReference type="PROSITE" id="PS50878">
    <property type="entry name" value="RT_POL"/>
    <property type="match status" value="1"/>
</dbReference>
<dbReference type="SUPFAM" id="SSF56219">
    <property type="entry name" value="DNase I-like"/>
    <property type="match status" value="1"/>
</dbReference>
<dbReference type="PANTHER" id="PTHR33116:SF78">
    <property type="entry name" value="OS12G0587133 PROTEIN"/>
    <property type="match status" value="1"/>
</dbReference>
<accession>A0AAQ3WIQ4</accession>
<dbReference type="Pfam" id="PF03372">
    <property type="entry name" value="Exo_endo_phos"/>
    <property type="match status" value="1"/>
</dbReference>
<dbReference type="InterPro" id="IPR005135">
    <property type="entry name" value="Endo/exonuclease/phosphatase"/>
</dbReference>
<feature type="domain" description="Reverse transcriptase" evidence="1">
    <location>
        <begin position="469"/>
        <end position="743"/>
    </location>
</feature>
<dbReference type="Proteomes" id="UP001341281">
    <property type="component" value="Chromosome 03"/>
</dbReference>
<name>A0AAQ3WIQ4_PASNO</name>
<dbReference type="GO" id="GO:0004519">
    <property type="term" value="F:endonuclease activity"/>
    <property type="evidence" value="ECO:0007669"/>
    <property type="project" value="InterPro"/>
</dbReference>
<dbReference type="InterPro" id="IPR000477">
    <property type="entry name" value="RT_dom"/>
</dbReference>
<sequence length="970" mass="109456">MNLSNILVWNARGLNNKARRDYVRDTILSSKADIVCLQETKVAALSTHLLLSVCGSDFDKFLTLPANGTLGGILIAWKGAVCQVISSHVDNFSVSVQFVGLDGSNWWFTGVYGPQEDESKTQFLQELQDIRALCSGPWLLAGDFNMIYQAADKNNANLNRALMGRFRRFLDDCSLKELPLHGRKFTWSNERTSPTLVRLDRVFCCTDWEEIFPDSLLQSASSGVSDHCPLLLSLKAQTHQKRQFHFESFWPKLPGFMEAVGQNWNAPVSTSCPVECIFLKLQRLSKGLQRWSHRKVGNIRLQLEIAKEILHCLEIARDVRELSPREDWLRKKLKQHSLGLASLERTVARLRSRILYLKEGDANTSFFHQQAHYHKKKNFIAKLQVGDQTVTSQDIKQQAVLDFYDNLIGTAQHRDYTLDLHNLGIQQHNLTDLDLPFSLDEVWSVVRDLPLDKAPGPDGFTGHFYKTCWDIIKEDMFAALLAVQRGHVSKFKLLSCLRRPISLVHSFAKLVTKLLAARLAPHLPGMVCINQSAFIKGRSIQDNFLLVQQLARSLHSKKEPHILLKLDISKAFDSVSWSFLLDLLQHLGFGWIWCNLISLLLATSSTRILVNGAPGEFILHHRGLHQGDPLSPMLFILVMEALNAIVSYACRVHLLQPIASQQAEHRISFYADDVVLFLRPSYQDISAVVSILDFFGHATGLKTNISKSSVTPIQCGESELATIATLLPCEIKTFPCTYLGIPLSIRKPSNTDLLPLVDKVADKLPGWKANLLSRAGHLVLVKSVLSSVPIYIMMALELPKWVLKAIEKRRRGFLWKGQGDANGGNCLVSWDVVQRPLQYGGLGVLNLEMLGWSLRIRWLWLQKMDVSRPWAGLPVQVHRNAKALFDVAVVSVVGNGESVKFWTDRWLLGKTVAEHCPVLIKLIPKRVLKRRTVAEGLTDRNWVGDIRGALSVQVLVEYLHLWSLVEEINL</sequence>
<dbReference type="EMBL" id="CP144747">
    <property type="protein sequence ID" value="WVZ63186.1"/>
    <property type="molecule type" value="Genomic_DNA"/>
</dbReference>
<dbReference type="SUPFAM" id="SSF56672">
    <property type="entry name" value="DNA/RNA polymerases"/>
    <property type="match status" value="1"/>
</dbReference>
<organism evidence="2 3">
    <name type="scientific">Paspalum notatum var. saurae</name>
    <dbReference type="NCBI Taxonomy" id="547442"/>
    <lineage>
        <taxon>Eukaryota</taxon>
        <taxon>Viridiplantae</taxon>
        <taxon>Streptophyta</taxon>
        <taxon>Embryophyta</taxon>
        <taxon>Tracheophyta</taxon>
        <taxon>Spermatophyta</taxon>
        <taxon>Magnoliopsida</taxon>
        <taxon>Liliopsida</taxon>
        <taxon>Poales</taxon>
        <taxon>Poaceae</taxon>
        <taxon>PACMAD clade</taxon>
        <taxon>Panicoideae</taxon>
        <taxon>Andropogonodae</taxon>
        <taxon>Paspaleae</taxon>
        <taxon>Paspalinae</taxon>
        <taxon>Paspalum</taxon>
    </lineage>
</organism>
<dbReference type="InterPro" id="IPR036691">
    <property type="entry name" value="Endo/exonu/phosph_ase_sf"/>
</dbReference>